<keyword evidence="4" id="KW-0282">Flagellum</keyword>
<protein>
    <submittedName>
        <fullName evidence="4">Flagellar motor protein</fullName>
    </submittedName>
</protein>
<keyword evidence="1" id="KW-0472">Membrane</keyword>
<dbReference type="OrthoDB" id="9815217at2"/>
<dbReference type="STRING" id="926562.Oweho_2671"/>
<dbReference type="InterPro" id="IPR050330">
    <property type="entry name" value="Bact_OuterMem_StrucFunc"/>
</dbReference>
<sequence>MKRIFILALSGILFSSCVTSKIHKELQAKYKDLEGTNLSLREENDAMKANLGTTQDELDATKNSMAKLQEEHDALKKSNDELQTRYRDLNKNYEFLLENNNALLASNQAENKKLIEKLNVLQQELQAKEDSLTNEQQKLEYLSQELQKREARVYELESMIAEQNKQVDAIRNRLKEALFNFEGKGLTVEQRDGKVYVSLENSLLFPSASWNVDGKGKEALQELAKVLAENPDLNVMVEGHTDADAFNGKTAVKDNWDLSVMRATSIVKILTANEGVDPAKITAAGRSEYIPVSDNDTVEGKAKNRRTEIIITPDLDAIVKVLSEVKE</sequence>
<dbReference type="KEGG" id="oho:Oweho_2671"/>
<keyword evidence="5" id="KW-1185">Reference proteome</keyword>
<dbReference type="RefSeq" id="WP_014202984.1">
    <property type="nucleotide sequence ID" value="NC_016599.1"/>
</dbReference>
<dbReference type="Gene3D" id="1.10.287.1490">
    <property type="match status" value="1"/>
</dbReference>
<evidence type="ECO:0000256" key="2">
    <source>
        <dbReference type="SAM" id="Coils"/>
    </source>
</evidence>
<feature type="domain" description="OmpA-like" evidence="3">
    <location>
        <begin position="192"/>
        <end position="315"/>
    </location>
</feature>
<dbReference type="SUPFAM" id="SSF103088">
    <property type="entry name" value="OmpA-like"/>
    <property type="match status" value="1"/>
</dbReference>
<dbReference type="PANTHER" id="PTHR30329">
    <property type="entry name" value="STATOR ELEMENT OF FLAGELLAR MOTOR COMPLEX"/>
    <property type="match status" value="1"/>
</dbReference>
<evidence type="ECO:0000256" key="1">
    <source>
        <dbReference type="PROSITE-ProRule" id="PRU00473"/>
    </source>
</evidence>
<keyword evidence="4" id="KW-0969">Cilium</keyword>
<dbReference type="HOGENOM" id="CLU_016890_14_0_10"/>
<evidence type="ECO:0000313" key="4">
    <source>
        <dbReference type="EMBL" id="AEV33635.1"/>
    </source>
</evidence>
<dbReference type="Proteomes" id="UP000005631">
    <property type="component" value="Chromosome"/>
</dbReference>
<organism evidence="4 5">
    <name type="scientific">Owenweeksia hongkongensis (strain DSM 17368 / CIP 108786 / JCM 12287 / NRRL B-23963 / UST20020801)</name>
    <dbReference type="NCBI Taxonomy" id="926562"/>
    <lineage>
        <taxon>Bacteria</taxon>
        <taxon>Pseudomonadati</taxon>
        <taxon>Bacteroidota</taxon>
        <taxon>Flavobacteriia</taxon>
        <taxon>Flavobacteriales</taxon>
        <taxon>Owenweeksiaceae</taxon>
        <taxon>Owenweeksia</taxon>
    </lineage>
</organism>
<keyword evidence="4" id="KW-0966">Cell projection</keyword>
<dbReference type="EMBL" id="CP003156">
    <property type="protein sequence ID" value="AEV33635.1"/>
    <property type="molecule type" value="Genomic_DNA"/>
</dbReference>
<dbReference type="eggNOG" id="COG1360">
    <property type="taxonomic scope" value="Bacteria"/>
</dbReference>
<name>G8QZI2_OWEHD</name>
<dbReference type="Pfam" id="PF00691">
    <property type="entry name" value="OmpA"/>
    <property type="match status" value="1"/>
</dbReference>
<dbReference type="PROSITE" id="PS51257">
    <property type="entry name" value="PROKAR_LIPOPROTEIN"/>
    <property type="match status" value="1"/>
</dbReference>
<dbReference type="Gene3D" id="3.30.1330.60">
    <property type="entry name" value="OmpA-like domain"/>
    <property type="match status" value="1"/>
</dbReference>
<evidence type="ECO:0000259" key="3">
    <source>
        <dbReference type="PROSITE" id="PS51123"/>
    </source>
</evidence>
<feature type="coiled-coil region" evidence="2">
    <location>
        <begin position="23"/>
        <end position="180"/>
    </location>
</feature>
<dbReference type="PATRIC" id="fig|926562.3.peg.2687"/>
<dbReference type="GO" id="GO:0016020">
    <property type="term" value="C:membrane"/>
    <property type="evidence" value="ECO:0007669"/>
    <property type="project" value="UniProtKB-UniRule"/>
</dbReference>
<dbReference type="PROSITE" id="PS51123">
    <property type="entry name" value="OMPA_2"/>
    <property type="match status" value="1"/>
</dbReference>
<keyword evidence="2" id="KW-0175">Coiled coil</keyword>
<dbReference type="PANTHER" id="PTHR30329:SF21">
    <property type="entry name" value="LIPOPROTEIN YIAD-RELATED"/>
    <property type="match status" value="1"/>
</dbReference>
<dbReference type="CDD" id="cd07185">
    <property type="entry name" value="OmpA_C-like"/>
    <property type="match status" value="1"/>
</dbReference>
<dbReference type="InterPro" id="IPR036737">
    <property type="entry name" value="OmpA-like_sf"/>
</dbReference>
<reference evidence="4 5" key="1">
    <citation type="journal article" date="2012" name="Stand. Genomic Sci.">
        <title>Genome sequence of the orange-pigmented seawater bacterium Owenweeksia hongkongensis type strain (UST20020801(T)).</title>
        <authorList>
            <person name="Riedel T."/>
            <person name="Held B."/>
            <person name="Nolan M."/>
            <person name="Lucas S."/>
            <person name="Lapidus A."/>
            <person name="Tice H."/>
            <person name="Del Rio T.G."/>
            <person name="Cheng J.F."/>
            <person name="Han C."/>
            <person name="Tapia R."/>
            <person name="Goodwin L.A."/>
            <person name="Pitluck S."/>
            <person name="Liolios K."/>
            <person name="Mavromatis K."/>
            <person name="Pagani I."/>
            <person name="Ivanova N."/>
            <person name="Mikhailova N."/>
            <person name="Pati A."/>
            <person name="Chen A."/>
            <person name="Palaniappan K."/>
            <person name="Rohde M."/>
            <person name="Tindall B.J."/>
            <person name="Detter J.C."/>
            <person name="Goker M."/>
            <person name="Woyke T."/>
            <person name="Bristow J."/>
            <person name="Eisen J.A."/>
            <person name="Markowitz V."/>
            <person name="Hugenholtz P."/>
            <person name="Klenk H.P."/>
            <person name="Kyrpides N.C."/>
        </authorList>
    </citation>
    <scope>NUCLEOTIDE SEQUENCE</scope>
    <source>
        <strain evidence="5">DSM 17368 / JCM 12287 / NRRL B-23963</strain>
    </source>
</reference>
<proteinExistence type="predicted"/>
<dbReference type="AlphaFoldDB" id="G8QZI2"/>
<dbReference type="InterPro" id="IPR006665">
    <property type="entry name" value="OmpA-like"/>
</dbReference>
<accession>G8QZI2</accession>
<evidence type="ECO:0000313" key="5">
    <source>
        <dbReference type="Proteomes" id="UP000005631"/>
    </source>
</evidence>
<gene>
    <name evidence="4" type="ordered locus">Oweho_2671</name>
</gene>